<evidence type="ECO:0000313" key="3">
    <source>
        <dbReference type="Proteomes" id="UP000799770"/>
    </source>
</evidence>
<dbReference type="AlphaFoldDB" id="A0A6A5ZFV3"/>
<evidence type="ECO:0000313" key="2">
    <source>
        <dbReference type="EMBL" id="KAF2117291.1"/>
    </source>
</evidence>
<dbReference type="Proteomes" id="UP000799770">
    <property type="component" value="Unassembled WGS sequence"/>
</dbReference>
<proteinExistence type="predicted"/>
<gene>
    <name evidence="2" type="ORF">BDV96DRAFT_644714</name>
</gene>
<reference evidence="2" key="1">
    <citation type="journal article" date="2020" name="Stud. Mycol.">
        <title>101 Dothideomycetes genomes: a test case for predicting lifestyles and emergence of pathogens.</title>
        <authorList>
            <person name="Haridas S."/>
            <person name="Albert R."/>
            <person name="Binder M."/>
            <person name="Bloem J."/>
            <person name="Labutti K."/>
            <person name="Salamov A."/>
            <person name="Andreopoulos B."/>
            <person name="Baker S."/>
            <person name="Barry K."/>
            <person name="Bills G."/>
            <person name="Bluhm B."/>
            <person name="Cannon C."/>
            <person name="Castanera R."/>
            <person name="Culley D."/>
            <person name="Daum C."/>
            <person name="Ezra D."/>
            <person name="Gonzalez J."/>
            <person name="Henrissat B."/>
            <person name="Kuo A."/>
            <person name="Liang C."/>
            <person name="Lipzen A."/>
            <person name="Lutzoni F."/>
            <person name="Magnuson J."/>
            <person name="Mondo S."/>
            <person name="Nolan M."/>
            <person name="Ohm R."/>
            <person name="Pangilinan J."/>
            <person name="Park H.-J."/>
            <person name="Ramirez L."/>
            <person name="Alfaro M."/>
            <person name="Sun H."/>
            <person name="Tritt A."/>
            <person name="Yoshinaga Y."/>
            <person name="Zwiers L.-H."/>
            <person name="Turgeon B."/>
            <person name="Goodwin S."/>
            <person name="Spatafora J."/>
            <person name="Crous P."/>
            <person name="Grigoriev I."/>
        </authorList>
    </citation>
    <scope>NUCLEOTIDE SEQUENCE</scope>
    <source>
        <strain evidence="2">CBS 627.86</strain>
    </source>
</reference>
<dbReference type="OrthoDB" id="2018619at2759"/>
<dbReference type="EMBL" id="ML977319">
    <property type="protein sequence ID" value="KAF2117291.1"/>
    <property type="molecule type" value="Genomic_DNA"/>
</dbReference>
<sequence>MLDEQEEVSKGWKKRNEAYKEAKKSFERHFESYEDQLEEYTTTRDTGHDLDDVDADFGPIYCHRGQAATRRLIEAEQALDTINRIAKEVRLTNGEDQESNFNSDLDANMDEIYASFLRDRDRSSHCRKRVYGWLSNAGKERHLTESEKAFCFDTQMKDVGCDDRLSIVEEDPRKKRKLEAWTEKCEVERAAYIATHGSRMSISTDATGMLQDGAAPTVGRDAAELSTIPIGSTYIAVGLSTAEACGAVLNGAYISSMDSLLCGQARGEKRLLYHDDGADFLCLRGMWLPLFFQIMSNICFSGLQTVYGPHAIGLMLGTIIP</sequence>
<evidence type="ECO:0000256" key="1">
    <source>
        <dbReference type="SAM" id="Coils"/>
    </source>
</evidence>
<protein>
    <submittedName>
        <fullName evidence="2">Uncharacterized protein</fullName>
    </submittedName>
</protein>
<keyword evidence="1" id="KW-0175">Coiled coil</keyword>
<organism evidence="2 3">
    <name type="scientific">Lophiotrema nucula</name>
    <dbReference type="NCBI Taxonomy" id="690887"/>
    <lineage>
        <taxon>Eukaryota</taxon>
        <taxon>Fungi</taxon>
        <taxon>Dikarya</taxon>
        <taxon>Ascomycota</taxon>
        <taxon>Pezizomycotina</taxon>
        <taxon>Dothideomycetes</taxon>
        <taxon>Pleosporomycetidae</taxon>
        <taxon>Pleosporales</taxon>
        <taxon>Lophiotremataceae</taxon>
        <taxon>Lophiotrema</taxon>
    </lineage>
</organism>
<name>A0A6A5ZFV3_9PLEO</name>
<keyword evidence="3" id="KW-1185">Reference proteome</keyword>
<feature type="coiled-coil region" evidence="1">
    <location>
        <begin position="2"/>
        <end position="43"/>
    </location>
</feature>
<accession>A0A6A5ZFV3</accession>